<dbReference type="Proteomes" id="UP000184088">
    <property type="component" value="Unassembled WGS sequence"/>
</dbReference>
<dbReference type="SUPFAM" id="SSF46785">
    <property type="entry name" value="Winged helix' DNA-binding domain"/>
    <property type="match status" value="1"/>
</dbReference>
<proteinExistence type="predicted"/>
<name>A0A1M4UEJ4_9THEO</name>
<dbReference type="STRING" id="1121256.SAMN02746089_00456"/>
<dbReference type="OrthoDB" id="9797223at2"/>
<dbReference type="Pfam" id="PF08220">
    <property type="entry name" value="HTH_DeoR"/>
    <property type="match status" value="1"/>
</dbReference>
<dbReference type="SUPFAM" id="SSF100950">
    <property type="entry name" value="NagB/RpiA/CoA transferase-like"/>
    <property type="match status" value="1"/>
</dbReference>
<dbReference type="RefSeq" id="WP_073341473.1">
    <property type="nucleotide sequence ID" value="NZ_FQVH01000002.1"/>
</dbReference>
<evidence type="ECO:0000313" key="4">
    <source>
        <dbReference type="EMBL" id="SHE55175.1"/>
    </source>
</evidence>
<dbReference type="SMART" id="SM01134">
    <property type="entry name" value="DeoRC"/>
    <property type="match status" value="1"/>
</dbReference>
<dbReference type="PROSITE" id="PS51000">
    <property type="entry name" value="HTH_DEOR_2"/>
    <property type="match status" value="1"/>
</dbReference>
<evidence type="ECO:0000313" key="5">
    <source>
        <dbReference type="Proteomes" id="UP000184088"/>
    </source>
</evidence>
<dbReference type="InterPro" id="IPR001034">
    <property type="entry name" value="DeoR_HTH"/>
</dbReference>
<dbReference type="AlphaFoldDB" id="A0A1M4UEJ4"/>
<keyword evidence="5" id="KW-1185">Reference proteome</keyword>
<keyword evidence="1" id="KW-0805">Transcription regulation</keyword>
<keyword evidence="2" id="KW-0804">Transcription</keyword>
<dbReference type="EMBL" id="FQVH01000002">
    <property type="protein sequence ID" value="SHE55175.1"/>
    <property type="molecule type" value="Genomic_DNA"/>
</dbReference>
<evidence type="ECO:0000256" key="2">
    <source>
        <dbReference type="ARBA" id="ARBA00023163"/>
    </source>
</evidence>
<dbReference type="InterPro" id="IPR014036">
    <property type="entry name" value="DeoR-like_C"/>
</dbReference>
<protein>
    <submittedName>
        <fullName evidence="4">Transcriptional regulator, DeoR family</fullName>
    </submittedName>
</protein>
<feature type="domain" description="HTH deoR-type" evidence="3">
    <location>
        <begin position="2"/>
        <end position="58"/>
    </location>
</feature>
<dbReference type="InterPro" id="IPR050313">
    <property type="entry name" value="Carb_Metab_HTH_regulators"/>
</dbReference>
<dbReference type="InterPro" id="IPR037171">
    <property type="entry name" value="NagB/RpiA_transferase-like"/>
</dbReference>
<evidence type="ECO:0000259" key="3">
    <source>
        <dbReference type="PROSITE" id="PS51000"/>
    </source>
</evidence>
<dbReference type="GO" id="GO:0003700">
    <property type="term" value="F:DNA-binding transcription factor activity"/>
    <property type="evidence" value="ECO:0007669"/>
    <property type="project" value="InterPro"/>
</dbReference>
<evidence type="ECO:0000256" key="1">
    <source>
        <dbReference type="ARBA" id="ARBA00023015"/>
    </source>
</evidence>
<dbReference type="SMART" id="SM00420">
    <property type="entry name" value="HTH_DEOR"/>
    <property type="match status" value="1"/>
</dbReference>
<sequence length="254" mass="28678">MTVDRRQKILNLINSKGEVRLSELKKFFPDVSEMTLRRDLMYLESQNKLIRVHGGARSINSLSAGEYDFNRSMLENIAAKEKIARIATRYLVENTSTFIDAGTTLMTFAKQIPNIRLYVITNAPNIAIELLKRSNIEIILLGGNLNHHTISSSGPFALKNLQSLNIDLAFLSIGGYSISAGFTNPNIYDNEIKSYVIKNAKKKIMLMDSSKFNKSLPFTLAQPEEIDILITDKKPDDNILEEFEKKGVEVVYDL</sequence>
<dbReference type="PANTHER" id="PTHR30363:SF44">
    <property type="entry name" value="AGA OPERON TRANSCRIPTIONAL REPRESSOR-RELATED"/>
    <property type="match status" value="1"/>
</dbReference>
<dbReference type="PANTHER" id="PTHR30363">
    <property type="entry name" value="HTH-TYPE TRANSCRIPTIONAL REGULATOR SRLR-RELATED"/>
    <property type="match status" value="1"/>
</dbReference>
<accession>A0A1M4UEJ4</accession>
<organism evidence="4 5">
    <name type="scientific">Caldanaerobius fijiensis DSM 17918</name>
    <dbReference type="NCBI Taxonomy" id="1121256"/>
    <lineage>
        <taxon>Bacteria</taxon>
        <taxon>Bacillati</taxon>
        <taxon>Bacillota</taxon>
        <taxon>Clostridia</taxon>
        <taxon>Thermoanaerobacterales</taxon>
        <taxon>Thermoanaerobacteraceae</taxon>
        <taxon>Caldanaerobius</taxon>
    </lineage>
</organism>
<dbReference type="InterPro" id="IPR036390">
    <property type="entry name" value="WH_DNA-bd_sf"/>
</dbReference>
<reference evidence="4 5" key="1">
    <citation type="submission" date="2016-11" db="EMBL/GenBank/DDBJ databases">
        <authorList>
            <person name="Jaros S."/>
            <person name="Januszkiewicz K."/>
            <person name="Wedrychowicz H."/>
        </authorList>
    </citation>
    <scope>NUCLEOTIDE SEQUENCE [LARGE SCALE GENOMIC DNA]</scope>
    <source>
        <strain evidence="4 5">DSM 17918</strain>
    </source>
</reference>
<gene>
    <name evidence="4" type="ORF">SAMN02746089_00456</name>
</gene>
<dbReference type="Pfam" id="PF00455">
    <property type="entry name" value="DeoRC"/>
    <property type="match status" value="1"/>
</dbReference>